<keyword evidence="2" id="KW-1185">Reference proteome</keyword>
<protein>
    <submittedName>
        <fullName evidence="1">Uncharacterized protein</fullName>
    </submittedName>
</protein>
<gene>
    <name evidence="1" type="ORF">LMG31506_03025</name>
</gene>
<evidence type="ECO:0000313" key="1">
    <source>
        <dbReference type="EMBL" id="CAG2144527.1"/>
    </source>
</evidence>
<organism evidence="1 2">
    <name type="scientific">Cupriavidus yeoncheonensis</name>
    <dbReference type="NCBI Taxonomy" id="1462994"/>
    <lineage>
        <taxon>Bacteria</taxon>
        <taxon>Pseudomonadati</taxon>
        <taxon>Pseudomonadota</taxon>
        <taxon>Betaproteobacteria</taxon>
        <taxon>Burkholderiales</taxon>
        <taxon>Burkholderiaceae</taxon>
        <taxon>Cupriavidus</taxon>
    </lineage>
</organism>
<proteinExistence type="predicted"/>
<evidence type="ECO:0000313" key="2">
    <source>
        <dbReference type="Proteomes" id="UP000672934"/>
    </source>
</evidence>
<sequence length="148" mass="16697">MTIKNEEREAFEAWAMSHGGLVMQRVGDDLRCRDGRYPATYREPETETAWRAWANKPAGRTYPVELTPALREVLSLMVWKSGQIAHVLRAGGADIPKKAEAEQAHVLHWLIQLALEHGVHWWEHAYASLKEIQDALGNGNEGESNASR</sequence>
<dbReference type="EMBL" id="CAJPUY010000010">
    <property type="protein sequence ID" value="CAG2144527.1"/>
    <property type="molecule type" value="Genomic_DNA"/>
</dbReference>
<reference evidence="1" key="1">
    <citation type="submission" date="2021-03" db="EMBL/GenBank/DDBJ databases">
        <authorList>
            <person name="Peeters C."/>
        </authorList>
    </citation>
    <scope>NUCLEOTIDE SEQUENCE</scope>
    <source>
        <strain evidence="1">LMG 31506</strain>
    </source>
</reference>
<comment type="caution">
    <text evidence="1">The sequence shown here is derived from an EMBL/GenBank/DDBJ whole genome shotgun (WGS) entry which is preliminary data.</text>
</comment>
<dbReference type="AlphaFoldDB" id="A0A916IVL7"/>
<dbReference type="Proteomes" id="UP000672934">
    <property type="component" value="Unassembled WGS sequence"/>
</dbReference>
<name>A0A916IVL7_9BURK</name>
<accession>A0A916IVL7</accession>
<dbReference type="RefSeq" id="WP_211947978.1">
    <property type="nucleotide sequence ID" value="NZ_CAJPUY010000010.1"/>
</dbReference>